<accession>A0ABV1RKJ3</accession>
<dbReference type="EMBL" id="JBELOE010000255">
    <property type="protein sequence ID" value="MER2493250.1"/>
    <property type="molecule type" value="Genomic_DNA"/>
</dbReference>
<keyword evidence="2 6" id="KW-0472">Membrane</keyword>
<dbReference type="HAMAP" id="MF_01186">
    <property type="entry name" value="LPS_assembly_LptE"/>
    <property type="match status" value="1"/>
</dbReference>
<sequence>MIKKVVMYLTLTLSVMLLTACGFQLRGSYAVPLSMQNICLDSQAAPLLGKELTKRLQRSNVRLTQDADCTKLNLISAELERAVLSLFPNAQVAEYELIYTVNYVLIHNSQPQQYSVQVVRDYQDDPDAVLAKSKEMKILLSELRRYAAEQILLQLASSENR</sequence>
<dbReference type="Gene3D" id="3.30.160.150">
    <property type="entry name" value="Lipoprotein like domain"/>
    <property type="match status" value="1"/>
</dbReference>
<keyword evidence="1 6" id="KW-0732">Signal</keyword>
<dbReference type="PANTHER" id="PTHR38098">
    <property type="entry name" value="LPS-ASSEMBLY LIPOPROTEIN LPTE"/>
    <property type="match status" value="1"/>
</dbReference>
<comment type="caution">
    <text evidence="7">The sequence shown here is derived from an EMBL/GenBank/DDBJ whole genome shotgun (WGS) entry which is preliminary data.</text>
</comment>
<reference evidence="7 8" key="1">
    <citation type="submission" date="2024-06" db="EMBL/GenBank/DDBJ databases">
        <authorList>
            <person name="Chen R.Y."/>
        </authorList>
    </citation>
    <scope>NUCLEOTIDE SEQUENCE [LARGE SCALE GENOMIC DNA]</scope>
    <source>
        <strain evidence="7 8">D2</strain>
    </source>
</reference>
<evidence type="ECO:0000313" key="7">
    <source>
        <dbReference type="EMBL" id="MER2493250.1"/>
    </source>
</evidence>
<dbReference type="Pfam" id="PF04390">
    <property type="entry name" value="LptE"/>
    <property type="match status" value="1"/>
</dbReference>
<comment type="subcellular location">
    <subcellularLocation>
        <location evidence="6">Cell outer membrane</location>
        <topology evidence="6">Lipid-anchor</topology>
    </subcellularLocation>
</comment>
<dbReference type="InterPro" id="IPR007485">
    <property type="entry name" value="LPS_assembly_LptE"/>
</dbReference>
<dbReference type="RefSeq" id="WP_350402533.1">
    <property type="nucleotide sequence ID" value="NZ_JBELOE010000255.1"/>
</dbReference>
<keyword evidence="3 6" id="KW-0564">Palmitate</keyword>
<evidence type="ECO:0000256" key="4">
    <source>
        <dbReference type="ARBA" id="ARBA00023237"/>
    </source>
</evidence>
<keyword evidence="4 6" id="KW-0998">Cell outer membrane</keyword>
<dbReference type="PANTHER" id="PTHR38098:SF1">
    <property type="entry name" value="LPS-ASSEMBLY LIPOPROTEIN LPTE"/>
    <property type="match status" value="1"/>
</dbReference>
<evidence type="ECO:0000256" key="2">
    <source>
        <dbReference type="ARBA" id="ARBA00023136"/>
    </source>
</evidence>
<gene>
    <name evidence="6 7" type="primary">lptE</name>
    <name evidence="7" type="ORF">ABS311_15330</name>
</gene>
<name>A0ABV1RKJ3_9ALTE</name>
<evidence type="ECO:0000256" key="3">
    <source>
        <dbReference type="ARBA" id="ARBA00023139"/>
    </source>
</evidence>
<comment type="subunit">
    <text evidence="6">Component of the lipopolysaccharide transport and assembly complex. Interacts with LptD.</text>
</comment>
<organism evidence="7 8">
    <name type="scientific">Catenovulum sediminis</name>
    <dbReference type="NCBI Taxonomy" id="1740262"/>
    <lineage>
        <taxon>Bacteria</taxon>
        <taxon>Pseudomonadati</taxon>
        <taxon>Pseudomonadota</taxon>
        <taxon>Gammaproteobacteria</taxon>
        <taxon>Alteromonadales</taxon>
        <taxon>Alteromonadaceae</taxon>
        <taxon>Catenovulum</taxon>
    </lineage>
</organism>
<protein>
    <recommendedName>
        <fullName evidence="6">LPS-assembly lipoprotein LptE</fullName>
    </recommendedName>
</protein>
<dbReference type="PROSITE" id="PS51257">
    <property type="entry name" value="PROKAR_LIPOPROTEIN"/>
    <property type="match status" value="1"/>
</dbReference>
<evidence type="ECO:0000256" key="6">
    <source>
        <dbReference type="HAMAP-Rule" id="MF_01186"/>
    </source>
</evidence>
<keyword evidence="5 6" id="KW-0449">Lipoprotein</keyword>
<proteinExistence type="inferred from homology"/>
<comment type="function">
    <text evidence="6">Together with LptD, is involved in the assembly of lipopolysaccharide (LPS) at the surface of the outer membrane. Required for the proper assembly of LptD. Binds LPS and may serve as the LPS recognition site at the outer membrane.</text>
</comment>
<evidence type="ECO:0000313" key="8">
    <source>
        <dbReference type="Proteomes" id="UP001467690"/>
    </source>
</evidence>
<evidence type="ECO:0000256" key="1">
    <source>
        <dbReference type="ARBA" id="ARBA00022729"/>
    </source>
</evidence>
<evidence type="ECO:0000256" key="5">
    <source>
        <dbReference type="ARBA" id="ARBA00023288"/>
    </source>
</evidence>
<keyword evidence="8" id="KW-1185">Reference proteome</keyword>
<comment type="similarity">
    <text evidence="6">Belongs to the LptE lipoprotein family.</text>
</comment>
<dbReference type="Proteomes" id="UP001467690">
    <property type="component" value="Unassembled WGS sequence"/>
</dbReference>